<dbReference type="EMBL" id="BNDW01000035">
    <property type="protein sequence ID" value="GHI23159.1"/>
    <property type="molecule type" value="Genomic_DNA"/>
</dbReference>
<dbReference type="Gene3D" id="3.40.630.30">
    <property type="match status" value="2"/>
</dbReference>
<keyword evidence="2 4" id="KW-0808">Transferase</keyword>
<dbReference type="InterPro" id="IPR041380">
    <property type="entry name" value="Acetyltransf_17"/>
</dbReference>
<dbReference type="InterPro" id="IPR025559">
    <property type="entry name" value="Eis_dom"/>
</dbReference>
<organism evidence="7 8">
    <name type="scientific">Streptomyces hydrogenans</name>
    <dbReference type="NCBI Taxonomy" id="1873719"/>
    <lineage>
        <taxon>Bacteria</taxon>
        <taxon>Bacillati</taxon>
        <taxon>Actinomycetota</taxon>
        <taxon>Actinomycetes</taxon>
        <taxon>Kitasatosporales</taxon>
        <taxon>Streptomycetaceae</taxon>
        <taxon>Streptomyces</taxon>
    </lineage>
</organism>
<dbReference type="HAMAP" id="MF_01812">
    <property type="entry name" value="Eis"/>
    <property type="match status" value="1"/>
</dbReference>
<feature type="binding site" evidence="4">
    <location>
        <begin position="83"/>
        <end position="85"/>
    </location>
    <ligand>
        <name>acetyl-CoA</name>
        <dbReference type="ChEBI" id="CHEBI:57288"/>
    </ligand>
</feature>
<evidence type="ECO:0000313" key="7">
    <source>
        <dbReference type="EMBL" id="GHI23159.1"/>
    </source>
</evidence>
<accession>A0ABQ3PDU6</accession>
<comment type="subunit">
    <text evidence="4">Homohexamer; trimer of dimers.</text>
</comment>
<dbReference type="InterPro" id="IPR036527">
    <property type="entry name" value="SCP2_sterol-bd_dom_sf"/>
</dbReference>
<dbReference type="PROSITE" id="PS51186">
    <property type="entry name" value="GNAT"/>
    <property type="match status" value="1"/>
</dbReference>
<feature type="active site" description="Proton acceptor; via carboxylate" evidence="4">
    <location>
        <position position="414"/>
    </location>
</feature>
<dbReference type="Gene3D" id="3.30.1050.10">
    <property type="entry name" value="SCP2 sterol-binding domain"/>
    <property type="match status" value="1"/>
</dbReference>
<dbReference type="Proteomes" id="UP001052739">
    <property type="component" value="Unassembled WGS sequence"/>
</dbReference>
<comment type="caution">
    <text evidence="4">Lacks conserved residue(s) required for the propagation of feature annotation.</text>
</comment>
<dbReference type="RefSeq" id="WP_190223708.1">
    <property type="nucleotide sequence ID" value="NZ_BNBS01000039.1"/>
</dbReference>
<dbReference type="InterPro" id="IPR022902">
    <property type="entry name" value="NAcTrfase_Eis"/>
</dbReference>
<dbReference type="NCBIfam" id="NF002367">
    <property type="entry name" value="PRK01346.1-4"/>
    <property type="match status" value="1"/>
</dbReference>
<dbReference type="Pfam" id="PF17668">
    <property type="entry name" value="Acetyltransf_17"/>
    <property type="match status" value="1"/>
</dbReference>
<feature type="domain" description="PH" evidence="5">
    <location>
        <begin position="1"/>
        <end position="25"/>
    </location>
</feature>
<keyword evidence="8" id="KW-1185">Reference proteome</keyword>
<dbReference type="PANTHER" id="PTHR37817:SF1">
    <property type="entry name" value="N-ACETYLTRANSFERASE EIS"/>
    <property type="match status" value="1"/>
</dbReference>
<dbReference type="Pfam" id="PF13530">
    <property type="entry name" value="SCP2_2"/>
    <property type="match status" value="1"/>
</dbReference>
<dbReference type="SUPFAM" id="SSF55718">
    <property type="entry name" value="SCP-like"/>
    <property type="match status" value="1"/>
</dbReference>
<comment type="caution">
    <text evidence="7">The sequence shown here is derived from an EMBL/GenBank/DDBJ whole genome shotgun (WGS) entry which is preliminary data.</text>
</comment>
<evidence type="ECO:0000256" key="2">
    <source>
        <dbReference type="ARBA" id="ARBA00022679"/>
    </source>
</evidence>
<dbReference type="InterPro" id="IPR016181">
    <property type="entry name" value="Acyl_CoA_acyltransferase"/>
</dbReference>
<dbReference type="Pfam" id="PF13527">
    <property type="entry name" value="Acetyltransf_9"/>
    <property type="match status" value="1"/>
</dbReference>
<name>A0ABQ3PDU6_9ACTN</name>
<dbReference type="PROSITE" id="PS50003">
    <property type="entry name" value="PH_DOMAIN"/>
    <property type="match status" value="1"/>
</dbReference>
<dbReference type="InterPro" id="IPR051554">
    <property type="entry name" value="Acetyltransferase_Eis"/>
</dbReference>
<evidence type="ECO:0000256" key="3">
    <source>
        <dbReference type="ARBA" id="ARBA00023315"/>
    </source>
</evidence>
<evidence type="ECO:0000313" key="8">
    <source>
        <dbReference type="Proteomes" id="UP001052739"/>
    </source>
</evidence>
<gene>
    <name evidence="7" type="ORF">Shyd_45300</name>
</gene>
<proteinExistence type="inferred from homology"/>
<evidence type="ECO:0000256" key="1">
    <source>
        <dbReference type="ARBA" id="ARBA00009213"/>
    </source>
</evidence>
<dbReference type="SUPFAM" id="SSF55729">
    <property type="entry name" value="Acyl-CoA N-acyltransferases (Nat)"/>
    <property type="match status" value="1"/>
</dbReference>
<evidence type="ECO:0000256" key="4">
    <source>
        <dbReference type="HAMAP-Rule" id="MF_01812"/>
    </source>
</evidence>
<evidence type="ECO:0000259" key="6">
    <source>
        <dbReference type="PROSITE" id="PS51186"/>
    </source>
</evidence>
<dbReference type="InterPro" id="IPR000182">
    <property type="entry name" value="GNAT_dom"/>
</dbReference>
<feature type="domain" description="N-acetyltransferase" evidence="6">
    <location>
        <begin position="3"/>
        <end position="150"/>
    </location>
</feature>
<dbReference type="PANTHER" id="PTHR37817">
    <property type="entry name" value="N-ACETYLTRANSFERASE EIS"/>
    <property type="match status" value="1"/>
</dbReference>
<dbReference type="InterPro" id="IPR001849">
    <property type="entry name" value="PH_domain"/>
</dbReference>
<feature type="active site" description="Proton donor" evidence="4">
    <location>
        <position position="124"/>
    </location>
</feature>
<protein>
    <submittedName>
        <fullName evidence="7">UPF0256 protein</fullName>
    </submittedName>
</protein>
<sequence>MAVELRAVTESEFPDWLRALRTGFLNEPVVPDAMVADRLAHVDLDRTLGAVEGGRVVATFRSFRQELSTVGGGGLVADAVTQVTVAPTHKRRGLLSRLMAMDLAAARERGDAVATLIAAEYPIYGRFGFGPASWSTEWSVDLRRAGLDPRRGGAPEDGGRIDLTDAEEIRRIGPGLHRRLAGLRAGVTDRSPRGWDVGTGLGHQLEPWREPYYAVYRSVSGEAEGFVAYGCDDRWNDAKQPENTLTVRDLIAVTPAAEHALWRYVCSVDWVTTVRTGHRAPDDPLPMLLSDPRAARTVSHADMVWLRILDVVRVLEERTYPVADGLVLDVRDGDGFASGRYLLDASPKGASCAPTTAPAELVLDVAELARLVLGDGSAVRLALLGRIEEVVPGAAARADLLFRTSLRPFSPDIF</sequence>
<keyword evidence="3 4" id="KW-0012">Acyltransferase</keyword>
<comment type="similarity">
    <text evidence="1 4">Belongs to the acetyltransferase Eis family.</text>
</comment>
<evidence type="ECO:0000259" key="5">
    <source>
        <dbReference type="PROSITE" id="PS50003"/>
    </source>
</evidence>
<reference evidence="7" key="1">
    <citation type="submission" date="2024-05" db="EMBL/GenBank/DDBJ databases">
        <title>Whole genome shotgun sequence of Streptomyces hydrogenans NBRC 13475.</title>
        <authorList>
            <person name="Komaki H."/>
            <person name="Tamura T."/>
        </authorList>
    </citation>
    <scope>NUCLEOTIDE SEQUENCE</scope>
    <source>
        <strain evidence="7">NBRC 13475</strain>
    </source>
</reference>
<feature type="binding site" evidence="4">
    <location>
        <begin position="91"/>
        <end position="96"/>
    </location>
    <ligand>
        <name>acetyl-CoA</name>
        <dbReference type="ChEBI" id="CHEBI:57288"/>
    </ligand>
</feature>